<dbReference type="AlphaFoldDB" id="A0A4Z2EZC6"/>
<accession>A0A4Z2EZC6</accession>
<dbReference type="EMBL" id="SRLO01002011">
    <property type="protein sequence ID" value="TNN34235.1"/>
    <property type="molecule type" value="Genomic_DNA"/>
</dbReference>
<protein>
    <submittedName>
        <fullName evidence="1">Uncharacterized protein</fullName>
    </submittedName>
</protein>
<dbReference type="Proteomes" id="UP000314294">
    <property type="component" value="Unassembled WGS sequence"/>
</dbReference>
<evidence type="ECO:0000313" key="2">
    <source>
        <dbReference type="Proteomes" id="UP000314294"/>
    </source>
</evidence>
<keyword evidence="2" id="KW-1185">Reference proteome</keyword>
<reference evidence="1 2" key="1">
    <citation type="submission" date="2019-03" db="EMBL/GenBank/DDBJ databases">
        <title>First draft genome of Liparis tanakae, snailfish: a comprehensive survey of snailfish specific genes.</title>
        <authorList>
            <person name="Kim W."/>
            <person name="Song I."/>
            <person name="Jeong J.-H."/>
            <person name="Kim D."/>
            <person name="Kim S."/>
            <person name="Ryu S."/>
            <person name="Song J.Y."/>
            <person name="Lee S.K."/>
        </authorList>
    </citation>
    <scope>NUCLEOTIDE SEQUENCE [LARGE SCALE GENOMIC DNA]</scope>
    <source>
        <tissue evidence="1">Muscle</tissue>
    </source>
</reference>
<organism evidence="1 2">
    <name type="scientific">Liparis tanakae</name>
    <name type="common">Tanaka's snailfish</name>
    <dbReference type="NCBI Taxonomy" id="230148"/>
    <lineage>
        <taxon>Eukaryota</taxon>
        <taxon>Metazoa</taxon>
        <taxon>Chordata</taxon>
        <taxon>Craniata</taxon>
        <taxon>Vertebrata</taxon>
        <taxon>Euteleostomi</taxon>
        <taxon>Actinopterygii</taxon>
        <taxon>Neopterygii</taxon>
        <taxon>Teleostei</taxon>
        <taxon>Neoteleostei</taxon>
        <taxon>Acanthomorphata</taxon>
        <taxon>Eupercaria</taxon>
        <taxon>Perciformes</taxon>
        <taxon>Cottioidei</taxon>
        <taxon>Cottales</taxon>
        <taxon>Liparidae</taxon>
        <taxon>Liparis</taxon>
    </lineage>
</organism>
<proteinExistence type="predicted"/>
<comment type="caution">
    <text evidence="1">The sequence shown here is derived from an EMBL/GenBank/DDBJ whole genome shotgun (WGS) entry which is preliminary data.</text>
</comment>
<gene>
    <name evidence="1" type="ORF">EYF80_055602</name>
</gene>
<name>A0A4Z2EZC6_9TELE</name>
<evidence type="ECO:0000313" key="1">
    <source>
        <dbReference type="EMBL" id="TNN34235.1"/>
    </source>
</evidence>
<sequence>MTKLREGAGNNSIPASCLKHIHSKLVRLLQMLWVRDVGCFTGSCTSPQSPNQVPEIMCTFTPSQVWDIHAYICRALPQVSRLPTKNQAKVQCKLQAMNGRA</sequence>